<dbReference type="AlphaFoldDB" id="A0A5C7J3W3"/>
<dbReference type="InterPro" id="IPR011604">
    <property type="entry name" value="PDDEXK-like_dom_sf"/>
</dbReference>
<dbReference type="EMBL" id="SSDS01000085">
    <property type="protein sequence ID" value="TXG76059.1"/>
    <property type="molecule type" value="Genomic_DNA"/>
</dbReference>
<evidence type="ECO:0000313" key="3">
    <source>
        <dbReference type="Proteomes" id="UP000321026"/>
    </source>
</evidence>
<dbReference type="Gene3D" id="3.90.320.10">
    <property type="match status" value="1"/>
</dbReference>
<dbReference type="Pfam" id="PF12705">
    <property type="entry name" value="PDDEXK_1"/>
    <property type="match status" value="1"/>
</dbReference>
<feature type="domain" description="PD-(D/E)XK endonuclease-like" evidence="1">
    <location>
        <begin position="1"/>
        <end position="51"/>
    </location>
</feature>
<gene>
    <name evidence="2" type="ORF">E6Q11_05420</name>
</gene>
<evidence type="ECO:0000259" key="1">
    <source>
        <dbReference type="Pfam" id="PF12705"/>
    </source>
</evidence>
<comment type="caution">
    <text evidence="2">The sequence shown here is derived from an EMBL/GenBank/DDBJ whole genome shotgun (WGS) entry which is preliminary data.</text>
</comment>
<dbReference type="Proteomes" id="UP000321026">
    <property type="component" value="Unassembled WGS sequence"/>
</dbReference>
<protein>
    <recommendedName>
        <fullName evidence="1">PD-(D/E)XK endonuclease-like domain-containing protein</fullName>
    </recommendedName>
</protein>
<reference evidence="2 3" key="1">
    <citation type="submission" date="2018-09" db="EMBL/GenBank/DDBJ databases">
        <title>Metagenome Assembled Genomes from an Advanced Water Purification Facility.</title>
        <authorList>
            <person name="Stamps B.W."/>
            <person name="Spear J.R."/>
        </authorList>
    </citation>
    <scope>NUCLEOTIDE SEQUENCE [LARGE SCALE GENOMIC DNA]</scope>
    <source>
        <strain evidence="2">Bin_63_2</strain>
    </source>
</reference>
<dbReference type="InterPro" id="IPR038726">
    <property type="entry name" value="PDDEXK_AddAB-type"/>
</dbReference>
<proteinExistence type="predicted"/>
<sequence>MRLTGVFDRVEYLPDGTMQVIDYKTGKPEKSREQLEDYERQLYFYRLLWDGSRQSKMLSR</sequence>
<organism evidence="2 3">
    <name type="scientific">Candidatus Dojkabacteria bacterium</name>
    <dbReference type="NCBI Taxonomy" id="2099670"/>
    <lineage>
        <taxon>Bacteria</taxon>
        <taxon>Candidatus Dojkabacteria</taxon>
    </lineage>
</organism>
<evidence type="ECO:0000313" key="2">
    <source>
        <dbReference type="EMBL" id="TXG76059.1"/>
    </source>
</evidence>
<accession>A0A5C7J3W3</accession>
<name>A0A5C7J3W3_9BACT</name>